<keyword evidence="3" id="KW-0732">Signal</keyword>
<dbReference type="InterPro" id="IPR001638">
    <property type="entry name" value="Solute-binding_3/MltF_N"/>
</dbReference>
<evidence type="ECO:0000256" key="4">
    <source>
        <dbReference type="ARBA" id="ARBA00055538"/>
    </source>
</evidence>
<protein>
    <recommendedName>
        <fullName evidence="5">Putative aliphatic sulfonates-binding protein</fullName>
    </recommendedName>
</protein>
<dbReference type="SUPFAM" id="SSF53850">
    <property type="entry name" value="Periplasmic binding protein-like II"/>
    <property type="match status" value="1"/>
</dbReference>
<feature type="domain" description="Solute-binding protein family 3/N-terminal" evidence="6">
    <location>
        <begin position="34"/>
        <end position="254"/>
    </location>
</feature>
<evidence type="ECO:0000256" key="3">
    <source>
        <dbReference type="ARBA" id="ARBA00022729"/>
    </source>
</evidence>
<dbReference type="PANTHER" id="PTHR30024:SF42">
    <property type="entry name" value="ALIPHATIC SULFONATES-BINDING PROTEIN-RELATED"/>
    <property type="match status" value="1"/>
</dbReference>
<keyword evidence="2" id="KW-0813">Transport</keyword>
<dbReference type="EMBL" id="JACIEC010000001">
    <property type="protein sequence ID" value="MBB4141931.1"/>
    <property type="molecule type" value="Genomic_DNA"/>
</dbReference>
<dbReference type="FunFam" id="3.40.190.10:FF:000050">
    <property type="entry name" value="Sulfonate ABC transporter substrate-binding protein"/>
    <property type="match status" value="1"/>
</dbReference>
<evidence type="ECO:0000259" key="6">
    <source>
        <dbReference type="SMART" id="SM00062"/>
    </source>
</evidence>
<dbReference type="Proteomes" id="UP000519897">
    <property type="component" value="Unassembled WGS sequence"/>
</dbReference>
<dbReference type="AlphaFoldDB" id="A0A7W6LCL1"/>
<dbReference type="Pfam" id="PF13379">
    <property type="entry name" value="NMT1_2"/>
    <property type="match status" value="1"/>
</dbReference>
<comment type="caution">
    <text evidence="7">The sequence shown here is derived from an EMBL/GenBank/DDBJ whole genome shotgun (WGS) entry which is preliminary data.</text>
</comment>
<name>A0A7W6LCL1_9HYPH</name>
<sequence length="323" mass="34035">MTDFSRRQTLALFGGAVVASTLTLPGITRAATTTIRIGWQKGGVLALAKAEGALEKRFAAKGVTITWSEFSSGPPLLEALGAGALDFGPTGDVPPLFAQAARGNLVYAGTYKGSSEGSAILVKADSPIKTIADLKGKKLAFKRGSSAHNVAVKVLRKGGLSLTDVTLVDLAPPDAAAAFKNGSIDAWSIWDPYTAVAEADPQTRVLTTAQGIVDSWSYFLANGDFAKENGGLILEIFDELAQVGKRAQANLDKTVPALSAITGVPEDITRKTLQRTGFNLGDVGTISDQAIAYQQALADEFFELKIIPKKLTITDVVWRPKAS</sequence>
<keyword evidence="8" id="KW-1185">Reference proteome</keyword>
<dbReference type="RefSeq" id="WP_165135608.1">
    <property type="nucleotide sequence ID" value="NZ_CP049250.1"/>
</dbReference>
<reference evidence="7 8" key="1">
    <citation type="submission" date="2020-08" db="EMBL/GenBank/DDBJ databases">
        <title>Genomic Encyclopedia of Type Strains, Phase IV (KMG-IV): sequencing the most valuable type-strain genomes for metagenomic binning, comparative biology and taxonomic classification.</title>
        <authorList>
            <person name="Goeker M."/>
        </authorList>
    </citation>
    <scope>NUCLEOTIDE SEQUENCE [LARGE SCALE GENOMIC DNA]</scope>
    <source>
        <strain evidence="7 8">DSM 29514</strain>
    </source>
</reference>
<proteinExistence type="inferred from homology"/>
<dbReference type="PANTHER" id="PTHR30024">
    <property type="entry name" value="ALIPHATIC SULFONATES-BINDING PROTEIN-RELATED"/>
    <property type="match status" value="1"/>
</dbReference>
<evidence type="ECO:0000313" key="7">
    <source>
        <dbReference type="EMBL" id="MBB4141931.1"/>
    </source>
</evidence>
<dbReference type="GO" id="GO:0016020">
    <property type="term" value="C:membrane"/>
    <property type="evidence" value="ECO:0007669"/>
    <property type="project" value="InterPro"/>
</dbReference>
<evidence type="ECO:0000256" key="5">
    <source>
        <dbReference type="ARBA" id="ARBA00070228"/>
    </source>
</evidence>
<comment type="similarity">
    <text evidence="1">Belongs to the bacterial solute-binding protein SsuA/TauA family.</text>
</comment>
<evidence type="ECO:0000256" key="2">
    <source>
        <dbReference type="ARBA" id="ARBA00022448"/>
    </source>
</evidence>
<dbReference type="InterPro" id="IPR010067">
    <property type="entry name" value="ABC_SsuA_sub-bd"/>
</dbReference>
<evidence type="ECO:0000313" key="8">
    <source>
        <dbReference type="Proteomes" id="UP000519897"/>
    </source>
</evidence>
<dbReference type="NCBIfam" id="TIGR01728">
    <property type="entry name" value="SsuA_fam"/>
    <property type="match status" value="1"/>
</dbReference>
<gene>
    <name evidence="7" type="ORF">GGQ72_000430</name>
</gene>
<evidence type="ECO:0000256" key="1">
    <source>
        <dbReference type="ARBA" id="ARBA00010742"/>
    </source>
</evidence>
<comment type="function">
    <text evidence="4">Part of a binding-protein-dependent transport system for aliphatic sulfonates. Putative binding protein.</text>
</comment>
<dbReference type="SMART" id="SM00062">
    <property type="entry name" value="PBPb"/>
    <property type="match status" value="1"/>
</dbReference>
<dbReference type="Gene3D" id="3.40.190.10">
    <property type="entry name" value="Periplasmic binding protein-like II"/>
    <property type="match status" value="2"/>
</dbReference>
<dbReference type="GO" id="GO:0042626">
    <property type="term" value="F:ATPase-coupled transmembrane transporter activity"/>
    <property type="evidence" value="ECO:0007669"/>
    <property type="project" value="InterPro"/>
</dbReference>
<accession>A0A7W6LCL1</accession>
<organism evidence="7 8">
    <name type="scientific">Rhizobium rhizoryzae</name>
    <dbReference type="NCBI Taxonomy" id="451876"/>
    <lineage>
        <taxon>Bacteria</taxon>
        <taxon>Pseudomonadati</taxon>
        <taxon>Pseudomonadota</taxon>
        <taxon>Alphaproteobacteria</taxon>
        <taxon>Hyphomicrobiales</taxon>
        <taxon>Rhizobiaceae</taxon>
        <taxon>Rhizobium/Agrobacterium group</taxon>
        <taxon>Rhizobium</taxon>
    </lineage>
</organism>